<gene>
    <name evidence="1" type="ORF">ACFSCW_03485</name>
</gene>
<keyword evidence="2" id="KW-1185">Reference proteome</keyword>
<dbReference type="Proteomes" id="UP001597115">
    <property type="component" value="Unassembled WGS sequence"/>
</dbReference>
<comment type="caution">
    <text evidence="1">The sequence shown here is derived from an EMBL/GenBank/DDBJ whole genome shotgun (WGS) entry which is preliminary data.</text>
</comment>
<dbReference type="RefSeq" id="WP_380886941.1">
    <property type="nucleotide sequence ID" value="NZ_JBHUDY010000001.1"/>
</dbReference>
<proteinExistence type="predicted"/>
<organism evidence="1 2">
    <name type="scientific">Sphingomonas tabacisoli</name>
    <dbReference type="NCBI Taxonomy" id="2249466"/>
    <lineage>
        <taxon>Bacteria</taxon>
        <taxon>Pseudomonadati</taxon>
        <taxon>Pseudomonadota</taxon>
        <taxon>Alphaproteobacteria</taxon>
        <taxon>Sphingomonadales</taxon>
        <taxon>Sphingomonadaceae</taxon>
        <taxon>Sphingomonas</taxon>
    </lineage>
</organism>
<name>A0ABW4I0X8_9SPHN</name>
<evidence type="ECO:0000313" key="2">
    <source>
        <dbReference type="Proteomes" id="UP001597115"/>
    </source>
</evidence>
<protein>
    <submittedName>
        <fullName evidence="1">Uncharacterized protein</fullName>
    </submittedName>
</protein>
<sequence>MTHRTRQLLDVLALIGFASAPMGAILAGHAYASTQPRTCEDKPDFIIQTGEPVTVRRCYAWGWWQVSEAILHNRN</sequence>
<evidence type="ECO:0000313" key="1">
    <source>
        <dbReference type="EMBL" id="MFD1610860.1"/>
    </source>
</evidence>
<dbReference type="EMBL" id="JBHUDY010000001">
    <property type="protein sequence ID" value="MFD1610860.1"/>
    <property type="molecule type" value="Genomic_DNA"/>
</dbReference>
<accession>A0ABW4I0X8</accession>
<reference evidence="2" key="1">
    <citation type="journal article" date="2019" name="Int. J. Syst. Evol. Microbiol.">
        <title>The Global Catalogue of Microorganisms (GCM) 10K type strain sequencing project: providing services to taxonomists for standard genome sequencing and annotation.</title>
        <authorList>
            <consortium name="The Broad Institute Genomics Platform"/>
            <consortium name="The Broad Institute Genome Sequencing Center for Infectious Disease"/>
            <person name="Wu L."/>
            <person name="Ma J."/>
        </authorList>
    </citation>
    <scope>NUCLEOTIDE SEQUENCE [LARGE SCALE GENOMIC DNA]</scope>
    <source>
        <strain evidence="2">CGMCC 1.16275</strain>
    </source>
</reference>